<keyword evidence="12" id="KW-1185">Reference proteome</keyword>
<organism evidence="11 12">
    <name type="scientific">Actinomycetospora chibensis</name>
    <dbReference type="NCBI Taxonomy" id="663606"/>
    <lineage>
        <taxon>Bacteria</taxon>
        <taxon>Bacillati</taxon>
        <taxon>Actinomycetota</taxon>
        <taxon>Actinomycetes</taxon>
        <taxon>Pseudonocardiales</taxon>
        <taxon>Pseudonocardiaceae</taxon>
        <taxon>Actinomycetospora</taxon>
    </lineage>
</organism>
<comment type="similarity">
    <text evidence="7">Belongs to the GlnE family.</text>
</comment>
<feature type="region of interest" description="Disordered" evidence="8">
    <location>
        <begin position="1"/>
        <end position="27"/>
    </location>
</feature>
<comment type="caution">
    <text evidence="11">The sequence shown here is derived from an EMBL/GenBank/DDBJ whole genome shotgun (WGS) entry which is preliminary data.</text>
</comment>
<dbReference type="Proteomes" id="UP001595909">
    <property type="component" value="Unassembled WGS sequence"/>
</dbReference>
<evidence type="ECO:0000256" key="6">
    <source>
        <dbReference type="ARBA" id="ARBA00023268"/>
    </source>
</evidence>
<evidence type="ECO:0000313" key="11">
    <source>
        <dbReference type="EMBL" id="MFC4831003.1"/>
    </source>
</evidence>
<gene>
    <name evidence="7" type="primary">glnE</name>
    <name evidence="11" type="ORF">ACFPEL_01160</name>
</gene>
<dbReference type="EMBL" id="JBHSIM010000002">
    <property type="protein sequence ID" value="MFC4831003.1"/>
    <property type="molecule type" value="Genomic_DNA"/>
</dbReference>
<feature type="compositionally biased region" description="Low complexity" evidence="8">
    <location>
        <begin position="9"/>
        <end position="23"/>
    </location>
</feature>
<dbReference type="SUPFAM" id="SSF81593">
    <property type="entry name" value="Nucleotidyltransferase substrate binding subunit/domain"/>
    <property type="match status" value="2"/>
</dbReference>
<dbReference type="NCBIfam" id="NF010707">
    <property type="entry name" value="PRK14109.1"/>
    <property type="match status" value="1"/>
</dbReference>
<dbReference type="InterPro" id="IPR023057">
    <property type="entry name" value="GlnE"/>
</dbReference>
<dbReference type="Pfam" id="PF03710">
    <property type="entry name" value="GlnE"/>
    <property type="match status" value="2"/>
</dbReference>
<comment type="catalytic activity">
    <reaction evidence="7">
        <text>[glutamine synthetase]-L-tyrosine + ATP = [glutamine synthetase]-O(4)-(5'-adenylyl)-L-tyrosine + diphosphate</text>
        <dbReference type="Rhea" id="RHEA:18589"/>
        <dbReference type="Rhea" id="RHEA-COMP:10660"/>
        <dbReference type="Rhea" id="RHEA-COMP:10661"/>
        <dbReference type="ChEBI" id="CHEBI:30616"/>
        <dbReference type="ChEBI" id="CHEBI:33019"/>
        <dbReference type="ChEBI" id="CHEBI:46858"/>
        <dbReference type="ChEBI" id="CHEBI:83624"/>
        <dbReference type="EC" id="2.7.7.42"/>
    </reaction>
</comment>
<feature type="domain" description="Glutamate-ammonia ligase adenylyltransferase repeated" evidence="9">
    <location>
        <begin position="172"/>
        <end position="350"/>
    </location>
</feature>
<feature type="region of interest" description="Adenylyl removase" evidence="7">
    <location>
        <begin position="1"/>
        <end position="525"/>
    </location>
</feature>
<evidence type="ECO:0000256" key="5">
    <source>
        <dbReference type="ARBA" id="ARBA00022842"/>
    </source>
</evidence>
<feature type="region of interest" description="Adenylyl transferase" evidence="7">
    <location>
        <begin position="533"/>
        <end position="1034"/>
    </location>
</feature>
<dbReference type="GO" id="GO:0047388">
    <property type="term" value="F:[glutamine synthetase]-adenylyl-L-tyrosine phosphorylase activity"/>
    <property type="evidence" value="ECO:0007669"/>
    <property type="project" value="UniProtKB-EC"/>
</dbReference>
<keyword evidence="6 7" id="KW-0511">Multifunctional enzyme</keyword>
<dbReference type="CDD" id="cd05401">
    <property type="entry name" value="NT_GlnE_GlnD_like"/>
    <property type="match status" value="2"/>
</dbReference>
<proteinExistence type="inferred from homology"/>
<evidence type="ECO:0000259" key="10">
    <source>
        <dbReference type="Pfam" id="PF08335"/>
    </source>
</evidence>
<dbReference type="PANTHER" id="PTHR30621:SF0">
    <property type="entry name" value="BIFUNCTIONAL GLUTAMINE SYNTHETASE ADENYLYLTRANSFERASE_ADENYLYL-REMOVING ENZYME"/>
    <property type="match status" value="1"/>
</dbReference>
<dbReference type="PANTHER" id="PTHR30621">
    <property type="entry name" value="GLUTAMINE SYNTHETASE ADENYLYLTRANSFERASE"/>
    <property type="match status" value="1"/>
</dbReference>
<keyword evidence="3 7" id="KW-0547">Nucleotide-binding</keyword>
<dbReference type="InterPro" id="IPR043519">
    <property type="entry name" value="NT_sf"/>
</dbReference>
<accession>A0ABV9RA10</accession>
<dbReference type="EC" id="2.7.7.89" evidence="7"/>
<comment type="catalytic activity">
    <reaction evidence="7">
        <text>[glutamine synthetase]-O(4)-(5'-adenylyl)-L-tyrosine + phosphate = [glutamine synthetase]-L-tyrosine + ADP</text>
        <dbReference type="Rhea" id="RHEA:43716"/>
        <dbReference type="Rhea" id="RHEA-COMP:10660"/>
        <dbReference type="Rhea" id="RHEA-COMP:10661"/>
        <dbReference type="ChEBI" id="CHEBI:43474"/>
        <dbReference type="ChEBI" id="CHEBI:46858"/>
        <dbReference type="ChEBI" id="CHEBI:83624"/>
        <dbReference type="ChEBI" id="CHEBI:456216"/>
        <dbReference type="EC" id="2.7.7.89"/>
    </reaction>
</comment>
<keyword evidence="4 7" id="KW-0067">ATP-binding</keyword>
<evidence type="ECO:0000256" key="3">
    <source>
        <dbReference type="ARBA" id="ARBA00022741"/>
    </source>
</evidence>
<evidence type="ECO:0000256" key="8">
    <source>
        <dbReference type="SAM" id="MobiDB-lite"/>
    </source>
</evidence>
<comment type="function">
    <text evidence="7">Involved in the regulation of glutamine synthetase GlnA, a key enzyme in the process to assimilate ammonia. When cellular nitrogen levels are high, the C-terminal adenylyl transferase (AT) inactivates GlnA by covalent transfer of an adenylyl group from ATP to specific tyrosine residue of GlnA, thus reducing its activity. Conversely, when nitrogen levels are low, the N-terminal adenylyl removase (AR) activates GlnA by removing the adenylyl group by phosphorolysis, increasing its activity. The regulatory region of GlnE binds the signal transduction protein PII (GlnB) which indicates the nitrogen status of the cell.</text>
</comment>
<dbReference type="SUPFAM" id="SSF81301">
    <property type="entry name" value="Nucleotidyltransferase"/>
    <property type="match status" value="2"/>
</dbReference>
<keyword evidence="1 7" id="KW-0808">Transferase</keyword>
<protein>
    <recommendedName>
        <fullName evidence="7">Bifunctional glutamine synthetase adenylyltransferase/adenylyl-removing enzyme</fullName>
    </recommendedName>
    <alternativeName>
        <fullName evidence="7">ATP:glutamine synthetase adenylyltransferase</fullName>
    </alternativeName>
    <alternativeName>
        <fullName evidence="7">ATase</fullName>
    </alternativeName>
    <domain>
        <recommendedName>
            <fullName evidence="7">Glutamine synthetase adenylyl-L-tyrosine phosphorylase</fullName>
            <ecNumber evidence="7">2.7.7.89</ecNumber>
        </recommendedName>
        <alternativeName>
            <fullName evidence="7">Adenylyl removase</fullName>
            <shortName evidence="7">AR</shortName>
            <shortName evidence="7">AT-N</shortName>
        </alternativeName>
    </domain>
    <domain>
        <recommendedName>
            <fullName evidence="7">Glutamine synthetase adenylyl transferase</fullName>
            <ecNumber evidence="7">2.7.7.42</ecNumber>
        </recommendedName>
        <alternativeName>
            <fullName evidence="7">Adenylyl transferase</fullName>
            <shortName evidence="7">AT</shortName>
            <shortName evidence="7">AT-C</shortName>
        </alternativeName>
    </domain>
</protein>
<evidence type="ECO:0000256" key="4">
    <source>
        <dbReference type="ARBA" id="ARBA00022840"/>
    </source>
</evidence>
<sequence length="1034" mass="111222">MTESAPSSRPAGRTGRAPARLGLTDPDAGTRLADLGWWDGDAPVEGTELAVWALARSPDPDLALLALERLRESLGEAEWATLAEALRVDQSLRGRLFGVLGGSTALGDHLVAHPERWRSLQSESTPGRTYDPSELPDLAERTRTLLTAVGAAEAGEDGAATPRATVLEPAGIGVLRLAYRDEVLALAAADLQSVCEPELPVVPVEVVAAQLADLASAGLRAALAVADATVADALGTKDDRQPGDPLPCRLGVIGMGKCGGRELNYVSDIDVIFVSDGPTDVATRLASTMMRVATEAFLEVDANLRPEGRQGALVRTLDGHVSYYRRWAKTWEFQALLKARPVAGDEELAREYCEAVDPMVWSAADRDDFVADVRAMRRRVEDHIRADHADREIKLGRGGLRDVEFAVQMLQMVHGRGDETIRSQNTLEALAALADGGYVGRDDAANLAASYRFLRMLEHRVQLQKMRRTHLFPSDDDTAGLRWLARAAKLRADGSRDAVGVLAHERSRHTVRVRRLHEKLFYRPLLESVARVPGEDLVLTSESANRRLKALGWTSPQGALGHLQALTSGVSRASRIQRALLPVLLDELGHTADPDHGLLAYRKVSEALAGTPWFLGYLRDEGVAAERLMRVLGTSRWVAELMPRTPEVLRLLAGDGPRAELVARRPEEVAASLRNAVGRHTDPASAGQVGRSMRRIELVRVACADILGLIDVTAVCEALSSIWVAVLQAALAAAERGLADGGGPPPARIAVIGMGRLGGGELGYSSDADVLFVCEPAEGVDDAEAVRHTKAVAEAAIAALGAPSPDPPLEVDTKLRPEGRSGPLVRTLASYRDYYAKLASTWEYQALLRARPVAGDEALGAAFVEAIDPYRYPADGLPDAQAVEIRRIKARVDNERMPRRADKALHTKLGTGGLADVEWTVQLLQLQHAGSVPSLRTPSTLEALDAAAKAGLIDAGDAEELAAGWTMATRARGAATLVRGRPTDEVPHSGRDLAAVASALGHDPDADPGEFLDEYRRVTRRARAVVDRVFYLVD</sequence>
<dbReference type="HAMAP" id="MF_00802">
    <property type="entry name" value="GlnE"/>
    <property type="match status" value="1"/>
</dbReference>
<dbReference type="EC" id="2.7.7.42" evidence="7"/>
<feature type="domain" description="Glutamate-ammonia ligase adenylyltransferase repeated" evidence="9">
    <location>
        <begin position="626"/>
        <end position="864"/>
    </location>
</feature>
<feature type="domain" description="PII-uridylyltransferase/Glutamine-synthetase adenylyltransferase" evidence="10">
    <location>
        <begin position="889"/>
        <end position="1029"/>
    </location>
</feature>
<evidence type="ECO:0000259" key="9">
    <source>
        <dbReference type="Pfam" id="PF03710"/>
    </source>
</evidence>
<dbReference type="Gene3D" id="1.20.120.330">
    <property type="entry name" value="Nucleotidyltransferases domain 2"/>
    <property type="match status" value="2"/>
</dbReference>
<dbReference type="InterPro" id="IPR013546">
    <property type="entry name" value="PII_UdlTrfase/GS_AdlTrfase"/>
</dbReference>
<comment type="cofactor">
    <cofactor evidence="7">
        <name>Mg(2+)</name>
        <dbReference type="ChEBI" id="CHEBI:18420"/>
    </cofactor>
</comment>
<evidence type="ECO:0000256" key="7">
    <source>
        <dbReference type="HAMAP-Rule" id="MF_00802"/>
    </source>
</evidence>
<feature type="domain" description="PII-uridylyltransferase/Glutamine-synthetase adenylyltransferase" evidence="10">
    <location>
        <begin position="375"/>
        <end position="521"/>
    </location>
</feature>
<dbReference type="GO" id="GO:0008882">
    <property type="term" value="F:[glutamate-ammonia-ligase] adenylyltransferase activity"/>
    <property type="evidence" value="ECO:0007669"/>
    <property type="project" value="UniProtKB-EC"/>
</dbReference>
<dbReference type="RefSeq" id="WP_274190246.1">
    <property type="nucleotide sequence ID" value="NZ_BAABHN010000002.1"/>
</dbReference>
<dbReference type="InterPro" id="IPR005190">
    <property type="entry name" value="GlnE_rpt_dom"/>
</dbReference>
<name>A0ABV9RA10_9PSEU</name>
<keyword evidence="5 7" id="KW-0460">Magnesium</keyword>
<dbReference type="Gene3D" id="3.30.460.10">
    <property type="entry name" value="Beta Polymerase, domain 2"/>
    <property type="match status" value="2"/>
</dbReference>
<evidence type="ECO:0000256" key="2">
    <source>
        <dbReference type="ARBA" id="ARBA00022695"/>
    </source>
</evidence>
<evidence type="ECO:0000313" key="12">
    <source>
        <dbReference type="Proteomes" id="UP001595909"/>
    </source>
</evidence>
<evidence type="ECO:0000256" key="1">
    <source>
        <dbReference type="ARBA" id="ARBA00022679"/>
    </source>
</evidence>
<reference evidence="12" key="1">
    <citation type="journal article" date="2019" name="Int. J. Syst. Evol. Microbiol.">
        <title>The Global Catalogue of Microorganisms (GCM) 10K type strain sequencing project: providing services to taxonomists for standard genome sequencing and annotation.</title>
        <authorList>
            <consortium name="The Broad Institute Genomics Platform"/>
            <consortium name="The Broad Institute Genome Sequencing Center for Infectious Disease"/>
            <person name="Wu L."/>
            <person name="Ma J."/>
        </authorList>
    </citation>
    <scope>NUCLEOTIDE SEQUENCE [LARGE SCALE GENOMIC DNA]</scope>
    <source>
        <strain evidence="12">CCUG 50347</strain>
    </source>
</reference>
<dbReference type="Pfam" id="PF08335">
    <property type="entry name" value="GlnD_UR_UTase"/>
    <property type="match status" value="2"/>
</dbReference>
<keyword evidence="2 7" id="KW-0548">Nucleotidyltransferase</keyword>